<dbReference type="SUPFAM" id="SSF48371">
    <property type="entry name" value="ARM repeat"/>
    <property type="match status" value="1"/>
</dbReference>
<dbReference type="PANTHER" id="PTHR23314">
    <property type="entry name" value="SPERM-ASSOCIATED ANTIGEN 6 ARMADILLO REPEAT-CONTAINING"/>
    <property type="match status" value="1"/>
</dbReference>
<dbReference type="GO" id="GO:0003341">
    <property type="term" value="P:cilium movement"/>
    <property type="evidence" value="ECO:0007669"/>
    <property type="project" value="TreeGrafter"/>
</dbReference>
<comment type="caution">
    <text evidence="2">The sequence shown here is derived from an EMBL/GenBank/DDBJ whole genome shotgun (WGS) entry which is preliminary data.</text>
</comment>
<dbReference type="Gene3D" id="1.25.10.10">
    <property type="entry name" value="Leucine-rich Repeat Variant"/>
    <property type="match status" value="2"/>
</dbReference>
<dbReference type="InterPro" id="IPR011989">
    <property type="entry name" value="ARM-like"/>
</dbReference>
<protein>
    <recommendedName>
        <fullName evidence="4">Sperm-associated antigen 6</fullName>
    </recommendedName>
</protein>
<reference evidence="2 3" key="1">
    <citation type="journal article" date="2019" name="Sci. Rep.">
        <title>Comparative genomics of chytrid fungi reveal insights into the obligate biotrophic and pathogenic lifestyle of Synchytrium endobioticum.</title>
        <authorList>
            <person name="van de Vossenberg B.T.L.H."/>
            <person name="Warris S."/>
            <person name="Nguyen H.D.T."/>
            <person name="van Gent-Pelzer M.P.E."/>
            <person name="Joly D.L."/>
            <person name="van de Geest H.C."/>
            <person name="Bonants P.J.M."/>
            <person name="Smith D.S."/>
            <person name="Levesque C.A."/>
            <person name="van der Lee T.A.J."/>
        </authorList>
    </citation>
    <scope>NUCLEOTIDE SEQUENCE [LARGE SCALE GENOMIC DNA]</scope>
    <source>
        <strain evidence="2 3">JEL517</strain>
    </source>
</reference>
<dbReference type="GO" id="GO:0008017">
    <property type="term" value="F:microtubule binding"/>
    <property type="evidence" value="ECO:0007669"/>
    <property type="project" value="TreeGrafter"/>
</dbReference>
<evidence type="ECO:0008006" key="4">
    <source>
        <dbReference type="Google" id="ProtNLM"/>
    </source>
</evidence>
<dbReference type="SMART" id="SM00185">
    <property type="entry name" value="ARM"/>
    <property type="match status" value="7"/>
</dbReference>
<dbReference type="RefSeq" id="XP_031027046.1">
    <property type="nucleotide sequence ID" value="XM_031166953.1"/>
</dbReference>
<sequence>MASNALTSSSASTRSVLSVFERYQKERLAFAQSVADMASRETNIEALTSVGATSLLRPLLVDSVPAVQQAAALALGRLANHSEKLANVVVEGDVLPQLVFSLTEQNRFYKKAANFVLRAVAKHSPELARAVVDAGALSSLTSCLEEFDPGVKESAAWAIGYIARHNGELAQAVVDAGAVPLLVLCVQEPELAVRRISASALSDIAKHTPELAQTVVDAGAVPVLAPLLSNQDGKLKRQVSSALGQIAKHTVDLAETVVDGEIFPTVLLCLRDPEPFVRKNAATLICEVAKHTAELSQLIVNSGGIAAVVDYVNEARGPARLPGIMCLGYISAFSETLALSVVVARGVPPLAQALTQESEEHIKAACAWSLGQIGRHSPDHAKVLADNAILLKLLKTMTASAPESDLHAKCKRALKCILEKTLVLDALEPLLNPTTPASILKYVAAQFAKILPHDVSARRWFVTSGCLQRVQEIAASFGGGLASVVGGGNKKVEVGFGAAAAAVEGGVAATGLIGTKMGEHIRAINECFPEEIIKYYSPSYGNTLLEKLDAFGKNDDVPVGKSNLPKLPSKDLLTQ</sequence>
<dbReference type="Pfam" id="PF02985">
    <property type="entry name" value="HEAT"/>
    <property type="match status" value="1"/>
</dbReference>
<dbReference type="GeneID" id="42002250"/>
<name>A0A507CH46_9FUNG</name>
<organism evidence="2 3">
    <name type="scientific">Synchytrium microbalum</name>
    <dbReference type="NCBI Taxonomy" id="1806994"/>
    <lineage>
        <taxon>Eukaryota</taxon>
        <taxon>Fungi</taxon>
        <taxon>Fungi incertae sedis</taxon>
        <taxon>Chytridiomycota</taxon>
        <taxon>Chytridiomycota incertae sedis</taxon>
        <taxon>Chytridiomycetes</taxon>
        <taxon>Synchytriales</taxon>
        <taxon>Synchytriaceae</taxon>
        <taxon>Synchytrium</taxon>
    </lineage>
</organism>
<dbReference type="EMBL" id="QEAO01000003">
    <property type="protein sequence ID" value="TPX36975.1"/>
    <property type="molecule type" value="Genomic_DNA"/>
</dbReference>
<dbReference type="GO" id="GO:0015630">
    <property type="term" value="C:microtubule cytoskeleton"/>
    <property type="evidence" value="ECO:0007669"/>
    <property type="project" value="TreeGrafter"/>
</dbReference>
<dbReference type="InterPro" id="IPR000225">
    <property type="entry name" value="Armadillo"/>
</dbReference>
<dbReference type="InterPro" id="IPR000357">
    <property type="entry name" value="HEAT"/>
</dbReference>
<gene>
    <name evidence="2" type="ORF">SmJEL517_g01025</name>
</gene>
<keyword evidence="3" id="KW-1185">Reference proteome</keyword>
<dbReference type="Pfam" id="PF00514">
    <property type="entry name" value="Arm"/>
    <property type="match status" value="3"/>
</dbReference>
<evidence type="ECO:0000313" key="2">
    <source>
        <dbReference type="EMBL" id="TPX36975.1"/>
    </source>
</evidence>
<proteinExistence type="predicted"/>
<keyword evidence="1" id="KW-0677">Repeat</keyword>
<evidence type="ECO:0000256" key="1">
    <source>
        <dbReference type="ARBA" id="ARBA00022737"/>
    </source>
</evidence>
<evidence type="ECO:0000313" key="3">
    <source>
        <dbReference type="Proteomes" id="UP000319731"/>
    </source>
</evidence>
<dbReference type="OrthoDB" id="7537227at2759"/>
<dbReference type="STRING" id="1806994.A0A507CH46"/>
<dbReference type="PANTHER" id="PTHR23314:SF0">
    <property type="entry name" value="SPERM-ASSOCIATED ANTIGEN 6"/>
    <property type="match status" value="1"/>
</dbReference>
<dbReference type="AlphaFoldDB" id="A0A507CH46"/>
<dbReference type="InterPro" id="IPR016024">
    <property type="entry name" value="ARM-type_fold"/>
</dbReference>
<dbReference type="Proteomes" id="UP000319731">
    <property type="component" value="Unassembled WGS sequence"/>
</dbReference>
<accession>A0A507CH46</accession>